<organism evidence="1">
    <name type="scientific">Arion vulgaris</name>
    <dbReference type="NCBI Taxonomy" id="1028688"/>
    <lineage>
        <taxon>Eukaryota</taxon>
        <taxon>Metazoa</taxon>
        <taxon>Spiralia</taxon>
        <taxon>Lophotrochozoa</taxon>
        <taxon>Mollusca</taxon>
        <taxon>Gastropoda</taxon>
        <taxon>Heterobranchia</taxon>
        <taxon>Euthyneura</taxon>
        <taxon>Panpulmonata</taxon>
        <taxon>Eupulmonata</taxon>
        <taxon>Stylommatophora</taxon>
        <taxon>Helicina</taxon>
        <taxon>Arionoidea</taxon>
        <taxon>Arionidae</taxon>
        <taxon>Arion</taxon>
    </lineage>
</organism>
<dbReference type="EMBL" id="HACG01053055">
    <property type="protein sequence ID" value="CEK99926.1"/>
    <property type="molecule type" value="Transcribed_RNA"/>
</dbReference>
<dbReference type="GO" id="GO:0030286">
    <property type="term" value="C:dynein complex"/>
    <property type="evidence" value="ECO:0007669"/>
    <property type="project" value="InterPro"/>
</dbReference>
<sequence length="77" mass="8533">SHIYPPVPETLTFNSVIPFVQELPNNDSPEVFGMTENAEKACREFQATDIINTILSMQPKRSTNMSGSMKSSDTVVL</sequence>
<dbReference type="GO" id="GO:0045505">
    <property type="term" value="F:dynein intermediate chain binding"/>
    <property type="evidence" value="ECO:0007669"/>
    <property type="project" value="InterPro"/>
</dbReference>
<dbReference type="PANTHER" id="PTHR22878">
    <property type="entry name" value="DYNEIN HEAVY CHAIN 6, AXONEMAL-LIKE-RELATED"/>
    <property type="match status" value="1"/>
</dbReference>
<accession>A0A0B7C5L3</accession>
<protein>
    <submittedName>
        <fullName evidence="1">Uncharacterized protein</fullName>
    </submittedName>
</protein>
<dbReference type="PANTHER" id="PTHR22878:SF64">
    <property type="entry name" value="DYNEIN AXONEMAL HEAVY CHAIN 14"/>
    <property type="match status" value="1"/>
</dbReference>
<feature type="non-terminal residue" evidence="1">
    <location>
        <position position="1"/>
    </location>
</feature>
<dbReference type="AlphaFoldDB" id="A0A0B7C5L3"/>
<reference evidence="1" key="1">
    <citation type="submission" date="2014-12" db="EMBL/GenBank/DDBJ databases">
        <title>Insight into the proteome of Arion vulgaris.</title>
        <authorList>
            <person name="Aradska J."/>
            <person name="Bulat T."/>
            <person name="Smidak R."/>
            <person name="Sarate P."/>
            <person name="Gangsoo J."/>
            <person name="Sialana F."/>
            <person name="Bilban M."/>
            <person name="Lubec G."/>
        </authorList>
    </citation>
    <scope>NUCLEOTIDE SEQUENCE</scope>
    <source>
        <tissue evidence="1">Skin</tissue>
    </source>
</reference>
<feature type="non-terminal residue" evidence="1">
    <location>
        <position position="77"/>
    </location>
</feature>
<evidence type="ECO:0000313" key="1">
    <source>
        <dbReference type="EMBL" id="CEK99926.1"/>
    </source>
</evidence>
<dbReference type="InterPro" id="IPR026983">
    <property type="entry name" value="DHC"/>
</dbReference>
<dbReference type="GO" id="GO:0051959">
    <property type="term" value="F:dynein light intermediate chain binding"/>
    <property type="evidence" value="ECO:0007669"/>
    <property type="project" value="InterPro"/>
</dbReference>
<gene>
    <name evidence="1" type="primary">ORF222457</name>
</gene>
<dbReference type="GO" id="GO:0007018">
    <property type="term" value="P:microtubule-based movement"/>
    <property type="evidence" value="ECO:0007669"/>
    <property type="project" value="InterPro"/>
</dbReference>
<name>A0A0B7C5L3_9EUPU</name>
<proteinExistence type="predicted"/>